<proteinExistence type="predicted"/>
<gene>
    <name evidence="2" type="ORF">KA717_12840</name>
</gene>
<dbReference type="Proteomes" id="UP001065613">
    <property type="component" value="Chromosome"/>
</dbReference>
<dbReference type="AlphaFoldDB" id="A0A977L100"/>
<dbReference type="EMBL" id="CP073041">
    <property type="protein sequence ID" value="UXE63427.1"/>
    <property type="molecule type" value="Genomic_DNA"/>
</dbReference>
<name>A0A977L100_9CYAN</name>
<evidence type="ECO:0000313" key="2">
    <source>
        <dbReference type="EMBL" id="UXE63427.1"/>
    </source>
</evidence>
<accession>A0A977L100</accession>
<sequence length="129" mass="14033">MKMISLQPFRRFFLTISLSLLLVSSLFLSLGTENSWAATSFTQSISQPQLQIATMSQAEIMGKNKQGNSPEAKNAKAKKATEFKAQTLEGMNNSIVSPDYQPGGKTKQAGKQDSEATADIKAEAREAMN</sequence>
<feature type="region of interest" description="Disordered" evidence="1">
    <location>
        <begin position="61"/>
        <end position="80"/>
    </location>
</feature>
<evidence type="ECO:0000256" key="1">
    <source>
        <dbReference type="SAM" id="MobiDB-lite"/>
    </source>
</evidence>
<reference evidence="2" key="1">
    <citation type="submission" date="2021-04" db="EMBL/GenBank/DDBJ databases">
        <title>Genome sequence of Woronichinia naegeliana from Washington state freshwater lake bloom.</title>
        <authorList>
            <person name="Dreher T.W."/>
        </authorList>
    </citation>
    <scope>NUCLEOTIDE SEQUENCE</scope>
    <source>
        <strain evidence="2">WA131</strain>
    </source>
</reference>
<feature type="region of interest" description="Disordered" evidence="1">
    <location>
        <begin position="91"/>
        <end position="129"/>
    </location>
</feature>
<organism evidence="2">
    <name type="scientific">Woronichinia naegeliana WA131</name>
    <dbReference type="NCBI Taxonomy" id="2824559"/>
    <lineage>
        <taxon>Bacteria</taxon>
        <taxon>Bacillati</taxon>
        <taxon>Cyanobacteriota</taxon>
        <taxon>Cyanophyceae</taxon>
        <taxon>Synechococcales</taxon>
        <taxon>Coelosphaeriaceae</taxon>
        <taxon>Woronichinia</taxon>
    </lineage>
</organism>
<dbReference type="KEGG" id="wna:KA717_12840"/>
<feature type="compositionally biased region" description="Basic and acidic residues" evidence="1">
    <location>
        <begin position="110"/>
        <end position="129"/>
    </location>
</feature>
<protein>
    <submittedName>
        <fullName evidence="2">Uncharacterized protein</fullName>
    </submittedName>
</protein>